<accession>A0A0U5FE01</accession>
<evidence type="ECO:0000313" key="2">
    <source>
        <dbReference type="Proteomes" id="UP000052230"/>
    </source>
</evidence>
<comment type="caution">
    <text evidence="1">The sequence shown here is derived from an EMBL/GenBank/DDBJ whole genome shotgun (WGS) entry which is preliminary data.</text>
</comment>
<reference evidence="1 2" key="1">
    <citation type="submission" date="2014-09" db="EMBL/GenBank/DDBJ databases">
        <authorList>
            <person name="Regsiter A."/>
        </authorList>
    </citation>
    <scope>NUCLEOTIDE SEQUENCE [LARGE SCALE GENOMIC DNA]</scope>
</reference>
<dbReference type="EMBL" id="CCXZ01000139">
    <property type="protein sequence ID" value="CEG16610.1"/>
    <property type="molecule type" value="Genomic_DNA"/>
</dbReference>
<dbReference type="PATRIC" id="fig|434928.28.peg.2462"/>
<organism evidence="1 2">
    <name type="scientific">Xanthomonas citri pv. citri</name>
    <dbReference type="NCBI Taxonomy" id="611301"/>
    <lineage>
        <taxon>Bacteria</taxon>
        <taxon>Pseudomonadati</taxon>
        <taxon>Pseudomonadota</taxon>
        <taxon>Gammaproteobacteria</taxon>
        <taxon>Lysobacterales</taxon>
        <taxon>Lysobacteraceae</taxon>
        <taxon>Xanthomonas</taxon>
    </lineage>
</organism>
<evidence type="ECO:0000313" key="1">
    <source>
        <dbReference type="EMBL" id="CEG16610.1"/>
    </source>
</evidence>
<dbReference type="AlphaFoldDB" id="A0A0U5FE01"/>
<proteinExistence type="predicted"/>
<gene>
    <name evidence="1" type="ORF">XAC3562_450029</name>
</gene>
<keyword evidence="2" id="KW-1185">Reference proteome</keyword>
<dbReference type="Proteomes" id="UP000052230">
    <property type="component" value="Unassembled WGS sequence"/>
</dbReference>
<protein>
    <submittedName>
        <fullName evidence="1">Uncharacterized protein</fullName>
    </submittedName>
</protein>
<name>A0A0U5FE01_XANCI</name>
<sequence>MGSLFLGVSVLYPLLRDVNARGWHVFRRWLRGMLGEAVPGGMRIEGAWLGVVSRGHGLLRRWGLLPRLLLVP</sequence>